<evidence type="ECO:0000313" key="2">
    <source>
        <dbReference type="EMBL" id="KIM86800.1"/>
    </source>
</evidence>
<dbReference type="AlphaFoldDB" id="A0A0C3FS26"/>
<protein>
    <submittedName>
        <fullName evidence="2">Uncharacterized protein</fullName>
    </submittedName>
</protein>
<organism evidence="2 3">
    <name type="scientific">Piloderma croceum (strain F 1598)</name>
    <dbReference type="NCBI Taxonomy" id="765440"/>
    <lineage>
        <taxon>Eukaryota</taxon>
        <taxon>Fungi</taxon>
        <taxon>Dikarya</taxon>
        <taxon>Basidiomycota</taxon>
        <taxon>Agaricomycotina</taxon>
        <taxon>Agaricomycetes</taxon>
        <taxon>Agaricomycetidae</taxon>
        <taxon>Atheliales</taxon>
        <taxon>Atheliaceae</taxon>
        <taxon>Piloderma</taxon>
    </lineage>
</organism>
<keyword evidence="3" id="KW-1185">Reference proteome</keyword>
<feature type="region of interest" description="Disordered" evidence="1">
    <location>
        <begin position="142"/>
        <end position="218"/>
    </location>
</feature>
<gene>
    <name evidence="2" type="ORF">PILCRDRAFT_816055</name>
</gene>
<dbReference type="HOGENOM" id="CLU_073115_0_0_1"/>
<evidence type="ECO:0000256" key="1">
    <source>
        <dbReference type="SAM" id="MobiDB-lite"/>
    </source>
</evidence>
<reference evidence="2 3" key="1">
    <citation type="submission" date="2014-04" db="EMBL/GenBank/DDBJ databases">
        <authorList>
            <consortium name="DOE Joint Genome Institute"/>
            <person name="Kuo A."/>
            <person name="Tarkka M."/>
            <person name="Buscot F."/>
            <person name="Kohler A."/>
            <person name="Nagy L.G."/>
            <person name="Floudas D."/>
            <person name="Copeland A."/>
            <person name="Barry K.W."/>
            <person name="Cichocki N."/>
            <person name="Veneault-Fourrey C."/>
            <person name="LaButti K."/>
            <person name="Lindquist E.A."/>
            <person name="Lipzen A."/>
            <person name="Lundell T."/>
            <person name="Morin E."/>
            <person name="Murat C."/>
            <person name="Sun H."/>
            <person name="Tunlid A."/>
            <person name="Henrissat B."/>
            <person name="Grigoriev I.V."/>
            <person name="Hibbett D.S."/>
            <person name="Martin F."/>
            <person name="Nordberg H.P."/>
            <person name="Cantor M.N."/>
            <person name="Hua S.X."/>
        </authorList>
    </citation>
    <scope>NUCLEOTIDE SEQUENCE [LARGE SCALE GENOMIC DNA]</scope>
    <source>
        <strain evidence="2 3">F 1598</strain>
    </source>
</reference>
<accession>A0A0C3FS26</accession>
<dbReference type="OrthoDB" id="3267892at2759"/>
<dbReference type="Proteomes" id="UP000054166">
    <property type="component" value="Unassembled WGS sequence"/>
</dbReference>
<feature type="compositionally biased region" description="Low complexity" evidence="1">
    <location>
        <begin position="152"/>
        <end position="173"/>
    </location>
</feature>
<evidence type="ECO:0000313" key="3">
    <source>
        <dbReference type="Proteomes" id="UP000054166"/>
    </source>
</evidence>
<feature type="compositionally biased region" description="Low complexity" evidence="1">
    <location>
        <begin position="90"/>
        <end position="105"/>
    </location>
</feature>
<dbReference type="STRING" id="765440.A0A0C3FS26"/>
<name>A0A0C3FS26_PILCF</name>
<reference evidence="3" key="2">
    <citation type="submission" date="2015-01" db="EMBL/GenBank/DDBJ databases">
        <title>Evolutionary Origins and Diversification of the Mycorrhizal Mutualists.</title>
        <authorList>
            <consortium name="DOE Joint Genome Institute"/>
            <consortium name="Mycorrhizal Genomics Consortium"/>
            <person name="Kohler A."/>
            <person name="Kuo A."/>
            <person name="Nagy L.G."/>
            <person name="Floudas D."/>
            <person name="Copeland A."/>
            <person name="Barry K.W."/>
            <person name="Cichocki N."/>
            <person name="Veneault-Fourrey C."/>
            <person name="LaButti K."/>
            <person name="Lindquist E.A."/>
            <person name="Lipzen A."/>
            <person name="Lundell T."/>
            <person name="Morin E."/>
            <person name="Murat C."/>
            <person name="Riley R."/>
            <person name="Ohm R."/>
            <person name="Sun H."/>
            <person name="Tunlid A."/>
            <person name="Henrissat B."/>
            <person name="Grigoriev I.V."/>
            <person name="Hibbett D.S."/>
            <person name="Martin F."/>
        </authorList>
    </citation>
    <scope>NUCLEOTIDE SEQUENCE [LARGE SCALE GENOMIC DNA]</scope>
    <source>
        <strain evidence="3">F 1598</strain>
    </source>
</reference>
<feature type="region of interest" description="Disordered" evidence="1">
    <location>
        <begin position="48"/>
        <end position="105"/>
    </location>
</feature>
<sequence>MAVIMPQHSTVAKTLKRRRRSATAVLAGEFDPRPARFVLTALLNGVPANQLVETEEKTKRDKKKEKRERDRERKRQKAAAAREMRERGFVSAEASTSSTPAPAVAIPNKTSISVPVAQSMPTASSFWRARPAIHIASMQRSISITPPPMPSSPVSTPGPSISSSTSRTSSKRPYTPDDDEELDLKPVMPSRPKEPPKKRVAVKKGWKGWVEGSPPPSEKLINLDSVPVLQERKTRSGKAFDAIGEGKDWI</sequence>
<dbReference type="InParanoid" id="A0A0C3FS26"/>
<dbReference type="EMBL" id="KN832981">
    <property type="protein sequence ID" value="KIM86800.1"/>
    <property type="molecule type" value="Genomic_DNA"/>
</dbReference>
<proteinExistence type="predicted"/>